<dbReference type="KEGG" id="aagg:ETAA8_39690"/>
<reference evidence="1 2" key="1">
    <citation type="submission" date="2019-02" db="EMBL/GenBank/DDBJ databases">
        <title>Deep-cultivation of Planctomycetes and their phenomic and genomic characterization uncovers novel biology.</title>
        <authorList>
            <person name="Wiegand S."/>
            <person name="Jogler M."/>
            <person name="Boedeker C."/>
            <person name="Pinto D."/>
            <person name="Vollmers J."/>
            <person name="Rivas-Marin E."/>
            <person name="Kohn T."/>
            <person name="Peeters S.H."/>
            <person name="Heuer A."/>
            <person name="Rast P."/>
            <person name="Oberbeckmann S."/>
            <person name="Bunk B."/>
            <person name="Jeske O."/>
            <person name="Meyerdierks A."/>
            <person name="Storesund J.E."/>
            <person name="Kallscheuer N."/>
            <person name="Luecker S."/>
            <person name="Lage O.M."/>
            <person name="Pohl T."/>
            <person name="Merkel B.J."/>
            <person name="Hornburger P."/>
            <person name="Mueller R.-W."/>
            <person name="Bruemmer F."/>
            <person name="Labrenz M."/>
            <person name="Spormann A.M."/>
            <person name="Op den Camp H."/>
            <person name="Overmann J."/>
            <person name="Amann R."/>
            <person name="Jetten M.S.M."/>
            <person name="Mascher T."/>
            <person name="Medema M.H."/>
            <person name="Devos D.P."/>
            <person name="Kaster A.-K."/>
            <person name="Ovreas L."/>
            <person name="Rohde M."/>
            <person name="Galperin M.Y."/>
            <person name="Jogler C."/>
        </authorList>
    </citation>
    <scope>NUCLEOTIDE SEQUENCE [LARGE SCALE GENOMIC DNA]</scope>
    <source>
        <strain evidence="1 2">ETA_A8</strain>
    </source>
</reference>
<proteinExistence type="predicted"/>
<protein>
    <submittedName>
        <fullName evidence="1">Uncharacterized protein</fullName>
    </submittedName>
</protein>
<keyword evidence="2" id="KW-1185">Reference proteome</keyword>
<dbReference type="AlphaFoldDB" id="A0A517YF53"/>
<sequence length="65" mass="7400">MASYTKDATAEWTPLSDDKFRVELIDADSRRAVPVVVADIFLDTVHWYYRAPSFATVIEFGTDTK</sequence>
<name>A0A517YF53_9BACT</name>
<dbReference type="Proteomes" id="UP000315017">
    <property type="component" value="Chromosome"/>
</dbReference>
<gene>
    <name evidence="1" type="ORF">ETAA8_39690</name>
</gene>
<dbReference type="EMBL" id="CP036274">
    <property type="protein sequence ID" value="QDU28863.1"/>
    <property type="molecule type" value="Genomic_DNA"/>
</dbReference>
<organism evidence="1 2">
    <name type="scientific">Anatilimnocola aggregata</name>
    <dbReference type="NCBI Taxonomy" id="2528021"/>
    <lineage>
        <taxon>Bacteria</taxon>
        <taxon>Pseudomonadati</taxon>
        <taxon>Planctomycetota</taxon>
        <taxon>Planctomycetia</taxon>
        <taxon>Pirellulales</taxon>
        <taxon>Pirellulaceae</taxon>
        <taxon>Anatilimnocola</taxon>
    </lineage>
</organism>
<dbReference type="RefSeq" id="WP_145091857.1">
    <property type="nucleotide sequence ID" value="NZ_CP036274.1"/>
</dbReference>
<evidence type="ECO:0000313" key="1">
    <source>
        <dbReference type="EMBL" id="QDU28863.1"/>
    </source>
</evidence>
<accession>A0A517YF53</accession>
<evidence type="ECO:0000313" key="2">
    <source>
        <dbReference type="Proteomes" id="UP000315017"/>
    </source>
</evidence>